<dbReference type="Gene3D" id="1.20.920.10">
    <property type="entry name" value="Bromodomain-like"/>
    <property type="match status" value="1"/>
</dbReference>
<dbReference type="SUPFAM" id="SSF47370">
    <property type="entry name" value="Bromodomain"/>
    <property type="match status" value="1"/>
</dbReference>
<dbReference type="InterPro" id="IPR045199">
    <property type="entry name" value="ATAD2-like"/>
</dbReference>
<dbReference type="SMART" id="SM00382">
    <property type="entry name" value="AAA"/>
    <property type="match status" value="1"/>
</dbReference>
<comment type="caution">
    <text evidence="6">The sequence shown here is derived from an EMBL/GenBank/DDBJ whole genome shotgun (WGS) entry which is preliminary data.</text>
</comment>
<evidence type="ECO:0000256" key="3">
    <source>
        <dbReference type="ARBA" id="ARBA00022840"/>
    </source>
</evidence>
<feature type="domain" description="AAA+ ATPase" evidence="5">
    <location>
        <begin position="99"/>
        <end position="240"/>
    </location>
</feature>
<sequence>MGPQWSCSGVDPHNATLWGLRVAASGWVHQGDPYSQISISERLTGPSLKVGVEIQPLQVDETVSFDDVGGLSGYIHALKEMVFYPLLYPDFFVNYHISPPRGVSLCGPPGTGKTLIARALANAASKVGQKVKFYMRKGADVLSKWVGEAERQLKLLFKEAQRNQPSIIFFDEIDGLAPMRSSKQEQVHNSIVSTLLSLMDGLDSRGQVVLIGATNRIDAIDGALRCPGRFDHELVFPMPDCKARAEILKIHTKKWKDPLSDRLRKELAASCVGYCGVDLNALCTEVAIVAFRQTYPQVYTSDDKLDICVDSMKVEKHHFLEAMSSITPAVHRGVIVYSRPLPPIVAPCLQLQGHMERIKNHLSEIFPVVGKKDVKNSLDCRFHNLSKSLEVSFGSSNPLVYRPKLLICGEEGTGLADGQLKAVLYQLVRELPENLPVLLLATSSMPYEELHNKVASLFWQRYVYPVTIPSKEERTKFFSHLVDFVVTTPNKEVVQTGLEVNTSIDKPVKVLVAVRSQVRPNYKQREMQRIMLFDVSECVFVMCVAGSASINQLFSFSLLLRLEKYLINLLSALHSVLSDKRYSKFHNVVQKEDDLKSPVDLRALLQKVNEGHSLTLSTFLQDVELIPANAYYGHDRKAATIVNKAYAIRDEIYGMITKMDPTLVYFCEKIASHGGQTQKEKFIREGESHTDIEPHLNITSTSEALKCTDFNIDPP</sequence>
<keyword evidence="4" id="KW-0103">Bromodomain</keyword>
<dbReference type="GO" id="GO:0005524">
    <property type="term" value="F:ATP binding"/>
    <property type="evidence" value="ECO:0007669"/>
    <property type="project" value="UniProtKB-KW"/>
</dbReference>
<dbReference type="GO" id="GO:0003682">
    <property type="term" value="F:chromatin binding"/>
    <property type="evidence" value="ECO:0007669"/>
    <property type="project" value="TreeGrafter"/>
</dbReference>
<feature type="non-terminal residue" evidence="6">
    <location>
        <position position="715"/>
    </location>
</feature>
<dbReference type="SUPFAM" id="SSF52540">
    <property type="entry name" value="P-loop containing nucleoside triphosphate hydrolases"/>
    <property type="match status" value="1"/>
</dbReference>
<dbReference type="GO" id="GO:0006334">
    <property type="term" value="P:nucleosome assembly"/>
    <property type="evidence" value="ECO:0007669"/>
    <property type="project" value="TreeGrafter"/>
</dbReference>
<keyword evidence="3" id="KW-0067">ATP-binding</keyword>
<dbReference type="Gene3D" id="1.10.8.60">
    <property type="match status" value="1"/>
</dbReference>
<dbReference type="InterPro" id="IPR027417">
    <property type="entry name" value="P-loop_NTPase"/>
</dbReference>
<keyword evidence="2" id="KW-0547">Nucleotide-binding</keyword>
<dbReference type="FunFam" id="1.10.8.60:FF:000016">
    <property type="entry name" value="ATPase family AAA domain-containing protein 2B"/>
    <property type="match status" value="1"/>
</dbReference>
<dbReference type="GO" id="GO:0016887">
    <property type="term" value="F:ATP hydrolysis activity"/>
    <property type="evidence" value="ECO:0007669"/>
    <property type="project" value="InterPro"/>
</dbReference>
<evidence type="ECO:0000313" key="6">
    <source>
        <dbReference type="EMBL" id="KAH9287471.1"/>
    </source>
</evidence>
<evidence type="ECO:0000313" key="7">
    <source>
        <dbReference type="Proteomes" id="UP000824469"/>
    </source>
</evidence>
<protein>
    <recommendedName>
        <fullName evidence="5">AAA+ ATPase domain-containing protein</fullName>
    </recommendedName>
</protein>
<organism evidence="6 7">
    <name type="scientific">Taxus chinensis</name>
    <name type="common">Chinese yew</name>
    <name type="synonym">Taxus wallichiana var. chinensis</name>
    <dbReference type="NCBI Taxonomy" id="29808"/>
    <lineage>
        <taxon>Eukaryota</taxon>
        <taxon>Viridiplantae</taxon>
        <taxon>Streptophyta</taxon>
        <taxon>Embryophyta</taxon>
        <taxon>Tracheophyta</taxon>
        <taxon>Spermatophyta</taxon>
        <taxon>Pinopsida</taxon>
        <taxon>Pinidae</taxon>
        <taxon>Conifers II</taxon>
        <taxon>Cupressales</taxon>
        <taxon>Taxaceae</taxon>
        <taxon>Taxus</taxon>
    </lineage>
</organism>
<reference evidence="6 7" key="1">
    <citation type="journal article" date="2021" name="Nat. Plants">
        <title>The Taxus genome provides insights into paclitaxel biosynthesis.</title>
        <authorList>
            <person name="Xiong X."/>
            <person name="Gou J."/>
            <person name="Liao Q."/>
            <person name="Li Y."/>
            <person name="Zhou Q."/>
            <person name="Bi G."/>
            <person name="Li C."/>
            <person name="Du R."/>
            <person name="Wang X."/>
            <person name="Sun T."/>
            <person name="Guo L."/>
            <person name="Liang H."/>
            <person name="Lu P."/>
            <person name="Wu Y."/>
            <person name="Zhang Z."/>
            <person name="Ro D.K."/>
            <person name="Shang Y."/>
            <person name="Huang S."/>
            <person name="Yan J."/>
        </authorList>
    </citation>
    <scope>NUCLEOTIDE SEQUENCE [LARGE SCALE GENOMIC DNA]</scope>
    <source>
        <strain evidence="6">Ta-2019</strain>
    </source>
</reference>
<dbReference type="GO" id="GO:0006337">
    <property type="term" value="P:nucleosome disassembly"/>
    <property type="evidence" value="ECO:0007669"/>
    <property type="project" value="TreeGrafter"/>
</dbReference>
<dbReference type="PANTHER" id="PTHR23069:SF0">
    <property type="entry name" value="TAT-BINDING HOMOLOG 7"/>
    <property type="match status" value="1"/>
</dbReference>
<dbReference type="Pfam" id="PF00004">
    <property type="entry name" value="AAA"/>
    <property type="match status" value="1"/>
</dbReference>
<comment type="similarity">
    <text evidence="1">Belongs to the AAA ATPase family.</text>
</comment>
<dbReference type="GO" id="GO:0005634">
    <property type="term" value="C:nucleus"/>
    <property type="evidence" value="ECO:0007669"/>
    <property type="project" value="TreeGrafter"/>
</dbReference>
<evidence type="ECO:0000256" key="2">
    <source>
        <dbReference type="ARBA" id="ARBA00022741"/>
    </source>
</evidence>
<dbReference type="InterPro" id="IPR036427">
    <property type="entry name" value="Bromodomain-like_sf"/>
</dbReference>
<dbReference type="InterPro" id="IPR003593">
    <property type="entry name" value="AAA+_ATPase"/>
</dbReference>
<evidence type="ECO:0000256" key="1">
    <source>
        <dbReference type="ARBA" id="ARBA00006914"/>
    </source>
</evidence>
<dbReference type="GO" id="GO:0042393">
    <property type="term" value="F:histone binding"/>
    <property type="evidence" value="ECO:0007669"/>
    <property type="project" value="TreeGrafter"/>
</dbReference>
<keyword evidence="7" id="KW-1185">Reference proteome</keyword>
<dbReference type="InterPro" id="IPR003959">
    <property type="entry name" value="ATPase_AAA_core"/>
</dbReference>
<dbReference type="EMBL" id="JAHRHJ020003813">
    <property type="protein sequence ID" value="KAH9287471.1"/>
    <property type="molecule type" value="Genomic_DNA"/>
</dbReference>
<dbReference type="PANTHER" id="PTHR23069">
    <property type="entry name" value="AAA DOMAIN-CONTAINING"/>
    <property type="match status" value="1"/>
</dbReference>
<dbReference type="AlphaFoldDB" id="A0AA38F2W2"/>
<dbReference type="Gene3D" id="3.40.50.300">
    <property type="entry name" value="P-loop containing nucleotide triphosphate hydrolases"/>
    <property type="match status" value="1"/>
</dbReference>
<gene>
    <name evidence="6" type="ORF">KI387_031588</name>
</gene>
<evidence type="ECO:0000259" key="5">
    <source>
        <dbReference type="SMART" id="SM00382"/>
    </source>
</evidence>
<name>A0AA38F2W2_TAXCH</name>
<proteinExistence type="inferred from homology"/>
<evidence type="ECO:0000256" key="4">
    <source>
        <dbReference type="ARBA" id="ARBA00023117"/>
    </source>
</evidence>
<dbReference type="FunFam" id="3.40.50.300:FF:000061">
    <property type="entry name" value="ATPase family, AAA domain-containing 2"/>
    <property type="match status" value="1"/>
</dbReference>
<accession>A0AA38F2W2</accession>
<dbReference type="GO" id="GO:0045815">
    <property type="term" value="P:transcription initiation-coupled chromatin remodeling"/>
    <property type="evidence" value="ECO:0007669"/>
    <property type="project" value="TreeGrafter"/>
</dbReference>
<dbReference type="Proteomes" id="UP000824469">
    <property type="component" value="Unassembled WGS sequence"/>
</dbReference>